<keyword evidence="2" id="KW-1133">Transmembrane helix</keyword>
<proteinExistence type="predicted"/>
<dbReference type="Proteomes" id="UP000722791">
    <property type="component" value="Unassembled WGS sequence"/>
</dbReference>
<sequence length="475" mass="49319">MARLYQALVRLRNAGLQGILREAFQLPASFAQPVSKLAAVLRLPPALLWAALTALLGSTVLALSWILTALILTVTQPRDVYEERTNKLHEDIPDEGAGRYLLLRQGGQKPATAFIRSPSSFDGDPGSFSSGPLDDGTDGVYEADGAPEDNTISTNVRRGPADVVVVGNSSHASAWLGPLTPGAVSEEPSGAPYLPYLDEQEAAEVRQRASRCASVIPATAFEAARCCEAVFGLGLDASGYSRLLLSEAAVAAQEEQEINHVGGEGAATLPAEGAAALGRLALHAHLGRYLYGFHSGLPGVSDVEAVAVDDTTAGGRTREILPQLRQQSVAVPLTGAAAAAAAAAAEATLCDLAAFARPEVLAGLARRLRLDLLRREPQRPGSAAASASRVNSKGKCNKNGSPGEQSLRRVADAAAARVGSGAASADPPSTTALAAALLRLVWEAHVVAPGRAWLAVCVLAVLARELRLVGREGVE</sequence>
<name>A0A8J4LPM2_9CHLO</name>
<reference evidence="4" key="1">
    <citation type="journal article" date="2021" name="Proc. Natl. Acad. Sci. U.S.A.">
        <title>Three genomes in the algal genus Volvox reveal the fate of a haploid sex-determining region after a transition to homothallism.</title>
        <authorList>
            <person name="Yamamoto K."/>
            <person name="Hamaji T."/>
            <person name="Kawai-Toyooka H."/>
            <person name="Matsuzaki R."/>
            <person name="Takahashi F."/>
            <person name="Nishimura Y."/>
            <person name="Kawachi M."/>
            <person name="Noguchi H."/>
            <person name="Minakuchi Y."/>
            <person name="Umen J.G."/>
            <person name="Toyoda A."/>
            <person name="Nozaki H."/>
        </authorList>
    </citation>
    <scope>NUCLEOTIDE SEQUENCE</scope>
    <source>
        <strain evidence="4">NIES-3785</strain>
        <strain evidence="3">NIES-3786</strain>
    </source>
</reference>
<evidence type="ECO:0000313" key="3">
    <source>
        <dbReference type="EMBL" id="GIL76802.1"/>
    </source>
</evidence>
<protein>
    <submittedName>
        <fullName evidence="4">Uncharacterized protein</fullName>
    </submittedName>
</protein>
<keyword evidence="2" id="KW-0472">Membrane</keyword>
<dbReference type="AlphaFoldDB" id="A0A8J4LPM2"/>
<feature type="region of interest" description="Disordered" evidence="1">
    <location>
        <begin position="379"/>
        <end position="409"/>
    </location>
</feature>
<evidence type="ECO:0000256" key="2">
    <source>
        <dbReference type="SAM" id="Phobius"/>
    </source>
</evidence>
<keyword evidence="6" id="KW-1185">Reference proteome</keyword>
<comment type="caution">
    <text evidence="4">The sequence shown here is derived from an EMBL/GenBank/DDBJ whole genome shotgun (WGS) entry which is preliminary data.</text>
</comment>
<feature type="compositionally biased region" description="Low complexity" evidence="1">
    <location>
        <begin position="117"/>
        <end position="134"/>
    </location>
</feature>
<feature type="transmembrane region" description="Helical" evidence="2">
    <location>
        <begin position="46"/>
        <end position="74"/>
    </location>
</feature>
<accession>A0A8J4LPM2</accession>
<evidence type="ECO:0000313" key="5">
    <source>
        <dbReference type="Proteomes" id="UP000722791"/>
    </source>
</evidence>
<dbReference type="Proteomes" id="UP000747110">
    <property type="component" value="Unassembled WGS sequence"/>
</dbReference>
<dbReference type="EMBL" id="BNCP01000009">
    <property type="protein sequence ID" value="GIL76802.1"/>
    <property type="molecule type" value="Genomic_DNA"/>
</dbReference>
<evidence type="ECO:0000256" key="1">
    <source>
        <dbReference type="SAM" id="MobiDB-lite"/>
    </source>
</evidence>
<evidence type="ECO:0000313" key="6">
    <source>
        <dbReference type="Proteomes" id="UP000747110"/>
    </source>
</evidence>
<organism evidence="4 5">
    <name type="scientific">Volvox reticuliferus</name>
    <dbReference type="NCBI Taxonomy" id="1737510"/>
    <lineage>
        <taxon>Eukaryota</taxon>
        <taxon>Viridiplantae</taxon>
        <taxon>Chlorophyta</taxon>
        <taxon>core chlorophytes</taxon>
        <taxon>Chlorophyceae</taxon>
        <taxon>CS clade</taxon>
        <taxon>Chlamydomonadales</taxon>
        <taxon>Volvocaceae</taxon>
        <taxon>Volvox</taxon>
    </lineage>
</organism>
<dbReference type="EMBL" id="BNCQ01000015">
    <property type="protein sequence ID" value="GIM04104.1"/>
    <property type="molecule type" value="Genomic_DNA"/>
</dbReference>
<gene>
    <name evidence="3" type="ORF">Vretifemale_6273</name>
    <name evidence="4" type="ORF">Vretimale_8729</name>
</gene>
<keyword evidence="2" id="KW-0812">Transmembrane</keyword>
<feature type="region of interest" description="Disordered" evidence="1">
    <location>
        <begin position="114"/>
        <end position="155"/>
    </location>
</feature>
<evidence type="ECO:0000313" key="4">
    <source>
        <dbReference type="EMBL" id="GIM04104.1"/>
    </source>
</evidence>
<dbReference type="OrthoDB" id="10675040at2759"/>